<comment type="subcellular location">
    <subcellularLocation>
        <location evidence="1">Nucleus</location>
    </subcellularLocation>
</comment>
<evidence type="ECO:0000313" key="8">
    <source>
        <dbReference type="Proteomes" id="UP000030653"/>
    </source>
</evidence>
<dbReference type="PANTHER" id="PTHR21964">
    <property type="entry name" value="BREAST CANCER METASTASIS-SUPPRESSOR 1"/>
    <property type="match status" value="1"/>
</dbReference>
<feature type="compositionally biased region" description="Low complexity" evidence="6">
    <location>
        <begin position="705"/>
        <end position="716"/>
    </location>
</feature>
<reference evidence="7 8" key="1">
    <citation type="journal article" date="2012" name="Science">
        <title>The Paleozoic origin of enzymatic lignin decomposition reconstructed from 31 fungal genomes.</title>
        <authorList>
            <person name="Floudas D."/>
            <person name="Binder M."/>
            <person name="Riley R."/>
            <person name="Barry K."/>
            <person name="Blanchette R.A."/>
            <person name="Henrissat B."/>
            <person name="Martinez A.T."/>
            <person name="Otillar R."/>
            <person name="Spatafora J.W."/>
            <person name="Yadav J.S."/>
            <person name="Aerts A."/>
            <person name="Benoit I."/>
            <person name="Boyd A."/>
            <person name="Carlson A."/>
            <person name="Copeland A."/>
            <person name="Coutinho P.M."/>
            <person name="de Vries R.P."/>
            <person name="Ferreira P."/>
            <person name="Findley K."/>
            <person name="Foster B."/>
            <person name="Gaskell J."/>
            <person name="Glotzer D."/>
            <person name="Gorecki P."/>
            <person name="Heitman J."/>
            <person name="Hesse C."/>
            <person name="Hori C."/>
            <person name="Igarashi K."/>
            <person name="Jurgens J.A."/>
            <person name="Kallen N."/>
            <person name="Kersten P."/>
            <person name="Kohler A."/>
            <person name="Kuees U."/>
            <person name="Kumar T.K.A."/>
            <person name="Kuo A."/>
            <person name="LaButti K."/>
            <person name="Larrondo L.F."/>
            <person name="Lindquist E."/>
            <person name="Ling A."/>
            <person name="Lombard V."/>
            <person name="Lucas S."/>
            <person name="Lundell T."/>
            <person name="Martin R."/>
            <person name="McLaughlin D.J."/>
            <person name="Morgenstern I."/>
            <person name="Morin E."/>
            <person name="Murat C."/>
            <person name="Nagy L.G."/>
            <person name="Nolan M."/>
            <person name="Ohm R.A."/>
            <person name="Patyshakuliyeva A."/>
            <person name="Rokas A."/>
            <person name="Ruiz-Duenas F.J."/>
            <person name="Sabat G."/>
            <person name="Salamov A."/>
            <person name="Samejima M."/>
            <person name="Schmutz J."/>
            <person name="Slot J.C."/>
            <person name="St John F."/>
            <person name="Stenlid J."/>
            <person name="Sun H."/>
            <person name="Sun S."/>
            <person name="Syed K."/>
            <person name="Tsang A."/>
            <person name="Wiebenga A."/>
            <person name="Young D."/>
            <person name="Pisabarro A."/>
            <person name="Eastwood D.C."/>
            <person name="Martin F."/>
            <person name="Cullen D."/>
            <person name="Grigoriev I.V."/>
            <person name="Hibbett D.S."/>
        </authorList>
    </citation>
    <scope>NUCLEOTIDE SEQUENCE [LARGE SCALE GENOMIC DNA]</scope>
    <source>
        <strain evidence="7 8">DJM-731 SS1</strain>
    </source>
</reference>
<feature type="region of interest" description="Disordered" evidence="6">
    <location>
        <begin position="395"/>
        <end position="415"/>
    </location>
</feature>
<feature type="compositionally biased region" description="Low complexity" evidence="6">
    <location>
        <begin position="1"/>
        <end position="29"/>
    </location>
</feature>
<feature type="compositionally biased region" description="Pro residues" evidence="6">
    <location>
        <begin position="936"/>
        <end position="952"/>
    </location>
</feature>
<evidence type="ECO:0000256" key="2">
    <source>
        <dbReference type="ARBA" id="ARBA00022491"/>
    </source>
</evidence>
<dbReference type="GO" id="GO:0005654">
    <property type="term" value="C:nucleoplasm"/>
    <property type="evidence" value="ECO:0007669"/>
    <property type="project" value="UniProtKB-ARBA"/>
</dbReference>
<proteinExistence type="predicted"/>
<feature type="compositionally biased region" description="Polar residues" evidence="6">
    <location>
        <begin position="913"/>
        <end position="927"/>
    </location>
</feature>
<feature type="compositionally biased region" description="Basic and acidic residues" evidence="6">
    <location>
        <begin position="724"/>
        <end position="733"/>
    </location>
</feature>
<dbReference type="HOGENOM" id="CLU_286828_0_0_1"/>
<feature type="compositionally biased region" description="Polar residues" evidence="6">
    <location>
        <begin position="606"/>
        <end position="635"/>
    </location>
</feature>
<feature type="compositionally biased region" description="Basic and acidic residues" evidence="6">
    <location>
        <begin position="95"/>
        <end position="104"/>
    </location>
</feature>
<feature type="compositionally biased region" description="Basic and acidic residues" evidence="6">
    <location>
        <begin position="741"/>
        <end position="757"/>
    </location>
</feature>
<dbReference type="SMART" id="SM01401">
    <property type="entry name" value="Sds3"/>
    <property type="match status" value="1"/>
</dbReference>
<dbReference type="GO" id="GO:0010468">
    <property type="term" value="P:regulation of gene expression"/>
    <property type="evidence" value="ECO:0007669"/>
    <property type="project" value="UniProtKB-ARBA"/>
</dbReference>
<dbReference type="GeneID" id="63685020"/>
<accession>M5G6U8</accession>
<feature type="region of interest" description="Disordered" evidence="6">
    <location>
        <begin position="517"/>
        <end position="1076"/>
    </location>
</feature>
<evidence type="ECO:0000256" key="6">
    <source>
        <dbReference type="SAM" id="MobiDB-lite"/>
    </source>
</evidence>
<organism evidence="7 8">
    <name type="scientific">Dacryopinax primogenitus (strain DJM 731)</name>
    <name type="common">Brown rot fungus</name>
    <dbReference type="NCBI Taxonomy" id="1858805"/>
    <lineage>
        <taxon>Eukaryota</taxon>
        <taxon>Fungi</taxon>
        <taxon>Dikarya</taxon>
        <taxon>Basidiomycota</taxon>
        <taxon>Agaricomycotina</taxon>
        <taxon>Dacrymycetes</taxon>
        <taxon>Dacrymycetales</taxon>
        <taxon>Dacrymycetaceae</taxon>
        <taxon>Dacryopinax</taxon>
    </lineage>
</organism>
<feature type="compositionally biased region" description="Pro residues" evidence="6">
    <location>
        <begin position="1019"/>
        <end position="1042"/>
    </location>
</feature>
<keyword evidence="2" id="KW-0678">Repressor</keyword>
<feature type="compositionally biased region" description="Low complexity" evidence="6">
    <location>
        <begin position="889"/>
        <end position="898"/>
    </location>
</feature>
<dbReference type="STRING" id="1858805.M5G6U8"/>
<keyword evidence="5" id="KW-0539">Nucleus</keyword>
<feature type="compositionally biased region" description="Polar residues" evidence="6">
    <location>
        <begin position="954"/>
        <end position="966"/>
    </location>
</feature>
<feature type="compositionally biased region" description="Acidic residues" evidence="6">
    <location>
        <begin position="80"/>
        <end position="94"/>
    </location>
</feature>
<feature type="compositionally biased region" description="Polar residues" evidence="6">
    <location>
        <begin position="217"/>
        <end position="232"/>
    </location>
</feature>
<dbReference type="InterPro" id="IPR013907">
    <property type="entry name" value="Sds3"/>
</dbReference>
<dbReference type="EMBL" id="JH795859">
    <property type="protein sequence ID" value="EJU03935.1"/>
    <property type="molecule type" value="Genomic_DNA"/>
</dbReference>
<protein>
    <recommendedName>
        <fullName evidence="9">Sds3-like-domain-containing protein</fullName>
    </recommendedName>
</protein>
<keyword evidence="8" id="KW-1185">Reference proteome</keyword>
<feature type="compositionally biased region" description="Polar residues" evidence="6">
    <location>
        <begin position="589"/>
        <end position="598"/>
    </location>
</feature>
<evidence type="ECO:0000256" key="1">
    <source>
        <dbReference type="ARBA" id="ARBA00004123"/>
    </source>
</evidence>
<dbReference type="AlphaFoldDB" id="M5G6U8"/>
<keyword evidence="3" id="KW-0805">Transcription regulation</keyword>
<keyword evidence="4" id="KW-0804">Transcription</keyword>
<evidence type="ECO:0000256" key="4">
    <source>
        <dbReference type="ARBA" id="ARBA00023163"/>
    </source>
</evidence>
<dbReference type="Proteomes" id="UP000030653">
    <property type="component" value="Unassembled WGS sequence"/>
</dbReference>
<feature type="compositionally biased region" description="Acidic residues" evidence="6">
    <location>
        <begin position="244"/>
        <end position="262"/>
    </location>
</feature>
<feature type="compositionally biased region" description="Polar residues" evidence="6">
    <location>
        <begin position="764"/>
        <end position="774"/>
    </location>
</feature>
<evidence type="ECO:0000256" key="3">
    <source>
        <dbReference type="ARBA" id="ARBA00023015"/>
    </source>
</evidence>
<feature type="region of interest" description="Disordered" evidence="6">
    <location>
        <begin position="1"/>
        <end position="265"/>
    </location>
</feature>
<feature type="compositionally biased region" description="Acidic residues" evidence="6">
    <location>
        <begin position="146"/>
        <end position="165"/>
    </location>
</feature>
<dbReference type="RefSeq" id="XP_040630829.1">
    <property type="nucleotide sequence ID" value="XM_040769958.1"/>
</dbReference>
<gene>
    <name evidence="7" type="ORF">DACRYDRAFT_115222</name>
</gene>
<dbReference type="OMA" id="DWAYKQK"/>
<feature type="compositionally biased region" description="Polar residues" evidence="6">
    <location>
        <begin position="40"/>
        <end position="52"/>
    </location>
</feature>
<evidence type="ECO:0000313" key="7">
    <source>
        <dbReference type="EMBL" id="EJU03935.1"/>
    </source>
</evidence>
<feature type="compositionally biased region" description="Polar residues" evidence="6">
    <location>
        <begin position="845"/>
        <end position="854"/>
    </location>
</feature>
<dbReference type="Pfam" id="PF08598">
    <property type="entry name" value="Sds3"/>
    <property type="match status" value="1"/>
</dbReference>
<evidence type="ECO:0000256" key="5">
    <source>
        <dbReference type="ARBA" id="ARBA00023242"/>
    </source>
</evidence>
<sequence length="1076" mass="116145">MSPANSSALSDLSRSPSPVNHNPHTPHVPELSVRPPPSTQGPSSAPAGQSPLTLARRGSHESDMSIHSDGSSSLTNLSDEQPEPDADENSENEIDPERDGDADAKNAPTPEPVGNTPKRSVIPDPMWAWAAKKSKSKSKSKSKDTSEDEADAPQELESGDLAESDASDHRDKDDDEPSVNGALAVDVKVHTRTGTVSSRARANGMTKELAKLKAEDSTGTNATPTKSLSLSPISDADSPKDEDAKPEEDAEVQNDEEPEPAEQEAVAPVVIVEAFDRLEGMVTLTALEVALAMTRDYLYNTKMQQYAMEEEALNAGTHPELIHQCEELQIRKEARVAIAEKKYQAAVARIKRKRQEDAHLVMNTWRYERDELLRTMSDSYVSEKRALEREKANLERYSSPRPVTPPMPTEFVEEPPRKRVKVEKLVGSVTAKNVRKNIQSALTYPSVDSVSGDDLESDLIAMGIRRKPADPALGLLPPMASGQRDLLPVMPQPQGDYQQILQPIHQQYAHQAPLHIHHLHPPFPHTHQSHSSHLPPPSGQVISHHGSGSFPPWAPEPQSAYPSQQHHHHVQHNHPPSHSQALSGLPPHLQTQGPSHSPTGHRMNYLPSQPTTHTVLQSAERPPSSNMHISSNAQPFTAGPLPPNTWNEIRKDRELPMPGPSNHRHGRRSSPLPPHPLQAPQRDQSMFPPQGPPGMHNHPPPGGPPSSHLSSLSSHSGPPPPSLDQRRSAEHRASKSGSSKRKVEDEVEMRRDVKRPEMNPPPSFNNRSVNISPQDQRRDPGRSAPPMAPTYQQNTANILKERSQPWDQPPPPQVPTTNRVSRQGPPAGPPVGPISHNSLPPPPQNRQYSSSSQMYPVDYGRSQPHKSSTLPSAMFPSHPTPSNQPMHRPPSMMGSVGRPPSPPPAMRNPSITPPHQSISHSSSNAPGSRSPGKPTYGPPPPPLNAPGLPSQPPSSTSSNHLRSSGSDSHRSGIPVSSPASTARVYSLPKPSGVSSSLSTMGPPLPPLNSMNDVAKTERPPPSSHSGPMPPSVPVPVPPPTQLPPVQKYGHGLASKLFGSSGITGGGAPTGGRSASG</sequence>
<name>M5G6U8_DACPD</name>
<evidence type="ECO:0008006" key="9">
    <source>
        <dbReference type="Google" id="ProtNLM"/>
    </source>
</evidence>
<dbReference type="OrthoDB" id="20886at2759"/>